<accession>A0A933SB98</accession>
<gene>
    <name evidence="2" type="ORF">HZA61_03460</name>
</gene>
<organism evidence="2 3">
    <name type="scientific">Eiseniibacteriota bacterium</name>
    <dbReference type="NCBI Taxonomy" id="2212470"/>
    <lineage>
        <taxon>Bacteria</taxon>
        <taxon>Candidatus Eiseniibacteriota</taxon>
    </lineage>
</organism>
<dbReference type="EMBL" id="JACRIW010000030">
    <property type="protein sequence ID" value="MBI5168525.1"/>
    <property type="molecule type" value="Genomic_DNA"/>
</dbReference>
<evidence type="ECO:0008006" key="4">
    <source>
        <dbReference type="Google" id="ProtNLM"/>
    </source>
</evidence>
<evidence type="ECO:0000313" key="2">
    <source>
        <dbReference type="EMBL" id="MBI5168525.1"/>
    </source>
</evidence>
<evidence type="ECO:0000256" key="1">
    <source>
        <dbReference type="SAM" id="SignalP"/>
    </source>
</evidence>
<proteinExistence type="predicted"/>
<sequence>MKRVATLVFSAAMLVALTSSAFAALRVPQIAVSGGSLQGYLNSQGESINVLTDQNAVQSWSTTVSNNSTFSLQIELAGNAASNTIGIYNAAAGSPALYQVFPGAAATGWFATASFRNFPTRVVVNLFDANAALQGTTTYLGADRTNFGYYLSGPGGLFYSQDVRNAGSAAQALTYAGNGFNSGSWWLCWEDSPVASSDMDYDDAVLFLESVNPTPVSTTTWGQLKARVR</sequence>
<name>A0A933SB98_UNCEI</name>
<keyword evidence="1" id="KW-0732">Signal</keyword>
<dbReference type="Proteomes" id="UP000696931">
    <property type="component" value="Unassembled WGS sequence"/>
</dbReference>
<evidence type="ECO:0000313" key="3">
    <source>
        <dbReference type="Proteomes" id="UP000696931"/>
    </source>
</evidence>
<protein>
    <recommendedName>
        <fullName evidence="4">DUF4114 domain-containing protein</fullName>
    </recommendedName>
</protein>
<comment type="caution">
    <text evidence="2">The sequence shown here is derived from an EMBL/GenBank/DDBJ whole genome shotgun (WGS) entry which is preliminary data.</text>
</comment>
<dbReference type="AlphaFoldDB" id="A0A933SB98"/>
<reference evidence="2" key="1">
    <citation type="submission" date="2020-07" db="EMBL/GenBank/DDBJ databases">
        <title>Huge and variable diversity of episymbiotic CPR bacteria and DPANN archaea in groundwater ecosystems.</title>
        <authorList>
            <person name="He C.Y."/>
            <person name="Keren R."/>
            <person name="Whittaker M."/>
            <person name="Farag I.F."/>
            <person name="Doudna J."/>
            <person name="Cate J.H.D."/>
            <person name="Banfield J.F."/>
        </authorList>
    </citation>
    <scope>NUCLEOTIDE SEQUENCE</scope>
    <source>
        <strain evidence="2">NC_groundwater_1813_Pr3_B-0.1um_71_17</strain>
    </source>
</reference>
<feature type="chain" id="PRO_5036745345" description="DUF4114 domain-containing protein" evidence="1">
    <location>
        <begin position="24"/>
        <end position="229"/>
    </location>
</feature>
<feature type="signal peptide" evidence="1">
    <location>
        <begin position="1"/>
        <end position="23"/>
    </location>
</feature>